<dbReference type="PANTHER" id="PTHR39472:SF1">
    <property type="entry name" value="EXPRESSED PROTEIN"/>
    <property type="match status" value="1"/>
</dbReference>
<name>I1BW80_RHIO9</name>
<feature type="coiled-coil region" evidence="1">
    <location>
        <begin position="56"/>
        <end position="104"/>
    </location>
</feature>
<evidence type="ECO:0000256" key="1">
    <source>
        <dbReference type="SAM" id="Coils"/>
    </source>
</evidence>
<gene>
    <name evidence="2" type="ORF">RO3G_05165</name>
</gene>
<evidence type="ECO:0000313" key="2">
    <source>
        <dbReference type="EMBL" id="EIE80460.1"/>
    </source>
</evidence>
<dbReference type="RefSeq" id="XP_067515856.1">
    <property type="nucleotide sequence ID" value="XM_067659755.1"/>
</dbReference>
<organism evidence="2 3">
    <name type="scientific">Rhizopus delemar (strain RA 99-880 / ATCC MYA-4621 / FGSC 9543 / NRRL 43880)</name>
    <name type="common">Mucormycosis agent</name>
    <name type="synonym">Rhizopus arrhizus var. delemar</name>
    <dbReference type="NCBI Taxonomy" id="246409"/>
    <lineage>
        <taxon>Eukaryota</taxon>
        <taxon>Fungi</taxon>
        <taxon>Fungi incertae sedis</taxon>
        <taxon>Mucoromycota</taxon>
        <taxon>Mucoromycotina</taxon>
        <taxon>Mucoromycetes</taxon>
        <taxon>Mucorales</taxon>
        <taxon>Mucorineae</taxon>
        <taxon>Rhizopodaceae</taxon>
        <taxon>Rhizopus</taxon>
    </lineage>
</organism>
<dbReference type="Proteomes" id="UP000009138">
    <property type="component" value="Unassembled WGS sequence"/>
</dbReference>
<evidence type="ECO:0000313" key="3">
    <source>
        <dbReference type="Proteomes" id="UP000009138"/>
    </source>
</evidence>
<sequence length="146" mass="16975">MEEEILFKVASLINELASQQQNNQKAVSILSKQITEIKQKAETAKYSFNDTLPPATEQKDKVLEALKNRLEKALTEHREILKRNMELEKEKDELLKLIKDYEISLETVTSKLRTYANTTLEEQSQLKQEYSAVLEAEKRSQGYQQK</sequence>
<dbReference type="InParanoid" id="I1BW80"/>
<dbReference type="OrthoDB" id="21214at2759"/>
<dbReference type="EMBL" id="CH476734">
    <property type="protein sequence ID" value="EIE80460.1"/>
    <property type="molecule type" value="Genomic_DNA"/>
</dbReference>
<keyword evidence="3" id="KW-1185">Reference proteome</keyword>
<reference evidence="2 3" key="1">
    <citation type="journal article" date="2009" name="PLoS Genet.">
        <title>Genomic analysis of the basal lineage fungus Rhizopus oryzae reveals a whole-genome duplication.</title>
        <authorList>
            <person name="Ma L.-J."/>
            <person name="Ibrahim A.S."/>
            <person name="Skory C."/>
            <person name="Grabherr M.G."/>
            <person name="Burger G."/>
            <person name="Butler M."/>
            <person name="Elias M."/>
            <person name="Idnurm A."/>
            <person name="Lang B.F."/>
            <person name="Sone T."/>
            <person name="Abe A."/>
            <person name="Calvo S.E."/>
            <person name="Corrochano L.M."/>
            <person name="Engels R."/>
            <person name="Fu J."/>
            <person name="Hansberg W."/>
            <person name="Kim J.-M."/>
            <person name="Kodira C.D."/>
            <person name="Koehrsen M.J."/>
            <person name="Liu B."/>
            <person name="Miranda-Saavedra D."/>
            <person name="O'Leary S."/>
            <person name="Ortiz-Castellanos L."/>
            <person name="Poulter R."/>
            <person name="Rodriguez-Romero J."/>
            <person name="Ruiz-Herrera J."/>
            <person name="Shen Y.-Q."/>
            <person name="Zeng Q."/>
            <person name="Galagan J."/>
            <person name="Birren B.W."/>
            <person name="Cuomo C.A."/>
            <person name="Wickes B.L."/>
        </authorList>
    </citation>
    <scope>NUCLEOTIDE SEQUENCE [LARGE SCALE GENOMIC DNA]</scope>
    <source>
        <strain evidence="3">RA 99-880 / ATCC MYA-4621 / FGSC 9543 / NRRL 43880</strain>
    </source>
</reference>
<accession>I1BW80</accession>
<dbReference type="GeneID" id="93612136"/>
<proteinExistence type="predicted"/>
<dbReference type="eggNOG" id="ENOG502RP4H">
    <property type="taxonomic scope" value="Eukaryota"/>
</dbReference>
<dbReference type="AlphaFoldDB" id="I1BW80"/>
<protein>
    <submittedName>
        <fullName evidence="2">Uncharacterized protein</fullName>
    </submittedName>
</protein>
<keyword evidence="1" id="KW-0175">Coiled coil</keyword>
<dbReference type="PANTHER" id="PTHR39472">
    <property type="entry name" value="EXPRESSED PROTEIN"/>
    <property type="match status" value="1"/>
</dbReference>
<dbReference type="VEuPathDB" id="FungiDB:RO3G_05165"/>